<dbReference type="Proteomes" id="UP000243499">
    <property type="component" value="Chromosome 9"/>
</dbReference>
<feature type="region of interest" description="Disordered" evidence="1">
    <location>
        <begin position="81"/>
        <end position="125"/>
    </location>
</feature>
<reference evidence="2" key="1">
    <citation type="submission" date="2018-04" db="EMBL/GenBank/DDBJ databases">
        <title>WGS assembly of Panicum hallii.</title>
        <authorList>
            <person name="Lovell J."/>
            <person name="Jenkins J."/>
            <person name="Lowry D."/>
            <person name="Mamidi S."/>
            <person name="Sreedasyam A."/>
            <person name="Weng X."/>
            <person name="Barry K."/>
            <person name="Bonette J."/>
            <person name="Campitelli B."/>
            <person name="Daum C."/>
            <person name="Gordon S."/>
            <person name="Gould B."/>
            <person name="Lipzen A."/>
            <person name="Macqueen A."/>
            <person name="Palacio-Mejia J."/>
            <person name="Plott C."/>
            <person name="Shakirov E."/>
            <person name="Shu S."/>
            <person name="Yoshinaga Y."/>
            <person name="Zane M."/>
            <person name="Rokhsar D."/>
            <person name="Grimwood J."/>
            <person name="Schmutz J."/>
            <person name="Juenger T."/>
        </authorList>
    </citation>
    <scope>NUCLEOTIDE SEQUENCE [LARGE SCALE GENOMIC DNA]</scope>
    <source>
        <strain evidence="2">FIL2</strain>
    </source>
</reference>
<organism evidence="2">
    <name type="scientific">Panicum hallii</name>
    <dbReference type="NCBI Taxonomy" id="206008"/>
    <lineage>
        <taxon>Eukaryota</taxon>
        <taxon>Viridiplantae</taxon>
        <taxon>Streptophyta</taxon>
        <taxon>Embryophyta</taxon>
        <taxon>Tracheophyta</taxon>
        <taxon>Spermatophyta</taxon>
        <taxon>Magnoliopsida</taxon>
        <taxon>Liliopsida</taxon>
        <taxon>Poales</taxon>
        <taxon>Poaceae</taxon>
        <taxon>PACMAD clade</taxon>
        <taxon>Panicoideae</taxon>
        <taxon>Panicodae</taxon>
        <taxon>Paniceae</taxon>
        <taxon>Panicinae</taxon>
        <taxon>Panicum</taxon>
        <taxon>Panicum sect. Panicum</taxon>
    </lineage>
</organism>
<evidence type="ECO:0000256" key="1">
    <source>
        <dbReference type="SAM" id="MobiDB-lite"/>
    </source>
</evidence>
<name>A0A2S3IK06_9POAL</name>
<sequence length="125" mass="13230">MIVVDAAASPGRGVGGRRWRVAEEEGGGIEAAVARSQGGCHTWRMGCSIISGLNALYNVVTGSSNVWIAASASSARSMKVALPSSTSSWSSSSLRRRARQASRCPHLRRKSGRTRRHHIGGADEV</sequence>
<evidence type="ECO:0000313" key="2">
    <source>
        <dbReference type="EMBL" id="PAN46070.1"/>
    </source>
</evidence>
<feature type="compositionally biased region" description="Basic residues" evidence="1">
    <location>
        <begin position="94"/>
        <end position="119"/>
    </location>
</feature>
<dbReference type="AlphaFoldDB" id="A0A2S3IK06"/>
<proteinExistence type="predicted"/>
<gene>
    <name evidence="2" type="ORF">PAHAL_9G160800</name>
</gene>
<feature type="compositionally biased region" description="Low complexity" evidence="1">
    <location>
        <begin position="84"/>
        <end position="93"/>
    </location>
</feature>
<protein>
    <submittedName>
        <fullName evidence="2">Uncharacterized protein</fullName>
    </submittedName>
</protein>
<dbReference type="EMBL" id="CM008054">
    <property type="protein sequence ID" value="PAN46070.1"/>
    <property type="molecule type" value="Genomic_DNA"/>
</dbReference>
<accession>A0A2S3IK06</accession>
<dbReference type="Gramene" id="PAN46070">
    <property type="protein sequence ID" value="PAN46070"/>
    <property type="gene ID" value="PAHAL_9G160800"/>
</dbReference>